<organism evidence="1 2">
    <name type="scientific">Oesophagostomum dentatum</name>
    <name type="common">Nodular worm</name>
    <dbReference type="NCBI Taxonomy" id="61180"/>
    <lineage>
        <taxon>Eukaryota</taxon>
        <taxon>Metazoa</taxon>
        <taxon>Ecdysozoa</taxon>
        <taxon>Nematoda</taxon>
        <taxon>Chromadorea</taxon>
        <taxon>Rhabditida</taxon>
        <taxon>Rhabditina</taxon>
        <taxon>Rhabditomorpha</taxon>
        <taxon>Strongyloidea</taxon>
        <taxon>Strongylidae</taxon>
        <taxon>Oesophagostomum</taxon>
    </lineage>
</organism>
<name>A0A0B1S9E1_OESDE</name>
<evidence type="ECO:0000313" key="2">
    <source>
        <dbReference type="Proteomes" id="UP000053660"/>
    </source>
</evidence>
<dbReference type="Proteomes" id="UP000053660">
    <property type="component" value="Unassembled WGS sequence"/>
</dbReference>
<accession>A0A0B1S9E1</accession>
<sequence>MDGDEIKLAGRYLRLDKKTDTSSTRLPSN</sequence>
<keyword evidence="2" id="KW-1185">Reference proteome</keyword>
<dbReference type="EMBL" id="KN584145">
    <property type="protein sequence ID" value="KHJ81918.1"/>
    <property type="molecule type" value="Genomic_DNA"/>
</dbReference>
<reference evidence="1 2" key="1">
    <citation type="submission" date="2014-03" db="EMBL/GenBank/DDBJ databases">
        <title>Draft genome of the hookworm Oesophagostomum dentatum.</title>
        <authorList>
            <person name="Mitreva M."/>
        </authorList>
    </citation>
    <scope>NUCLEOTIDE SEQUENCE [LARGE SCALE GENOMIC DNA]</scope>
    <source>
        <strain evidence="1 2">OD-Hann</strain>
    </source>
</reference>
<proteinExistence type="predicted"/>
<gene>
    <name evidence="1" type="ORF">OESDEN_18393</name>
</gene>
<protein>
    <submittedName>
        <fullName evidence="1">Uncharacterized protein</fullName>
    </submittedName>
</protein>
<dbReference type="AlphaFoldDB" id="A0A0B1S9E1"/>
<evidence type="ECO:0000313" key="1">
    <source>
        <dbReference type="EMBL" id="KHJ81918.1"/>
    </source>
</evidence>